<keyword evidence="8" id="KW-1133">Transmembrane helix</keyword>
<dbReference type="OrthoDB" id="1700726at2759"/>
<organism evidence="10 11">
    <name type="scientific">Dinothrombium tinctorium</name>
    <dbReference type="NCBI Taxonomy" id="1965070"/>
    <lineage>
        <taxon>Eukaryota</taxon>
        <taxon>Metazoa</taxon>
        <taxon>Ecdysozoa</taxon>
        <taxon>Arthropoda</taxon>
        <taxon>Chelicerata</taxon>
        <taxon>Arachnida</taxon>
        <taxon>Acari</taxon>
        <taxon>Acariformes</taxon>
        <taxon>Trombidiformes</taxon>
        <taxon>Prostigmata</taxon>
        <taxon>Anystina</taxon>
        <taxon>Parasitengona</taxon>
        <taxon>Trombidioidea</taxon>
        <taxon>Trombidiidae</taxon>
        <taxon>Dinothrombium</taxon>
    </lineage>
</organism>
<evidence type="ECO:0000256" key="4">
    <source>
        <dbReference type="ARBA" id="ARBA00022832"/>
    </source>
</evidence>
<dbReference type="GO" id="GO:0005524">
    <property type="term" value="F:ATP binding"/>
    <property type="evidence" value="ECO:0007669"/>
    <property type="project" value="UniProtKB-KW"/>
</dbReference>
<evidence type="ECO:0000256" key="6">
    <source>
        <dbReference type="ARBA" id="ARBA00026121"/>
    </source>
</evidence>
<keyword evidence="5" id="KW-0067">ATP-binding</keyword>
<dbReference type="AlphaFoldDB" id="A0A443QFA3"/>
<dbReference type="GO" id="GO:0005811">
    <property type="term" value="C:lipid droplet"/>
    <property type="evidence" value="ECO:0007669"/>
    <property type="project" value="TreeGrafter"/>
</dbReference>
<feature type="transmembrane region" description="Helical" evidence="8">
    <location>
        <begin position="7"/>
        <end position="31"/>
    </location>
</feature>
<dbReference type="GO" id="GO:0035336">
    <property type="term" value="P:long-chain fatty-acyl-CoA metabolic process"/>
    <property type="evidence" value="ECO:0007669"/>
    <property type="project" value="TreeGrafter"/>
</dbReference>
<evidence type="ECO:0000313" key="11">
    <source>
        <dbReference type="Proteomes" id="UP000285301"/>
    </source>
</evidence>
<dbReference type="InterPro" id="IPR020845">
    <property type="entry name" value="AMP-binding_CS"/>
</dbReference>
<proteinExistence type="inferred from homology"/>
<keyword evidence="8" id="KW-0472">Membrane</keyword>
<dbReference type="STRING" id="1965070.A0A443QFA3"/>
<comment type="caution">
    <text evidence="10">The sequence shown here is derived from an EMBL/GenBank/DDBJ whole genome shotgun (WGS) entry which is preliminary data.</text>
</comment>
<protein>
    <recommendedName>
        <fullName evidence="6">long-chain-fatty-acid--CoA ligase</fullName>
        <ecNumber evidence="6">6.2.1.3</ecNumber>
    </recommendedName>
</protein>
<evidence type="ECO:0000256" key="3">
    <source>
        <dbReference type="ARBA" id="ARBA00022741"/>
    </source>
</evidence>
<evidence type="ECO:0000256" key="7">
    <source>
        <dbReference type="ARBA" id="ARBA00036813"/>
    </source>
</evidence>
<dbReference type="EC" id="6.2.1.3" evidence="6"/>
<dbReference type="GO" id="GO:0030182">
    <property type="term" value="P:neuron differentiation"/>
    <property type="evidence" value="ECO:0007669"/>
    <property type="project" value="TreeGrafter"/>
</dbReference>
<name>A0A443QFA3_9ACAR</name>
<dbReference type="GO" id="GO:0005886">
    <property type="term" value="C:plasma membrane"/>
    <property type="evidence" value="ECO:0007669"/>
    <property type="project" value="TreeGrafter"/>
</dbReference>
<dbReference type="GO" id="GO:0005783">
    <property type="term" value="C:endoplasmic reticulum"/>
    <property type="evidence" value="ECO:0007669"/>
    <property type="project" value="TreeGrafter"/>
</dbReference>
<dbReference type="InterPro" id="IPR042099">
    <property type="entry name" value="ANL_N_sf"/>
</dbReference>
<keyword evidence="8" id="KW-0812">Transmembrane</keyword>
<dbReference type="EMBL" id="NCKU01008762">
    <property type="protein sequence ID" value="RWS01699.1"/>
    <property type="molecule type" value="Genomic_DNA"/>
</dbReference>
<dbReference type="Proteomes" id="UP000285301">
    <property type="component" value="Unassembled WGS sequence"/>
</dbReference>
<dbReference type="SUPFAM" id="SSF56801">
    <property type="entry name" value="Acetyl-CoA synthetase-like"/>
    <property type="match status" value="1"/>
</dbReference>
<gene>
    <name evidence="10" type="ORF">B4U79_03587</name>
</gene>
<evidence type="ECO:0000256" key="2">
    <source>
        <dbReference type="ARBA" id="ARBA00022598"/>
    </source>
</evidence>
<keyword evidence="4" id="KW-0443">Lipid metabolism</keyword>
<comment type="catalytic activity">
    <reaction evidence="7">
        <text>a long-chain fatty acid + ATP + CoA = a long-chain fatty acyl-CoA + AMP + diphosphate</text>
        <dbReference type="Rhea" id="RHEA:15421"/>
        <dbReference type="ChEBI" id="CHEBI:30616"/>
        <dbReference type="ChEBI" id="CHEBI:33019"/>
        <dbReference type="ChEBI" id="CHEBI:57287"/>
        <dbReference type="ChEBI" id="CHEBI:57560"/>
        <dbReference type="ChEBI" id="CHEBI:83139"/>
        <dbReference type="ChEBI" id="CHEBI:456215"/>
        <dbReference type="EC" id="6.2.1.3"/>
    </reaction>
</comment>
<evidence type="ECO:0000313" key="10">
    <source>
        <dbReference type="EMBL" id="RWS01699.1"/>
    </source>
</evidence>
<reference evidence="10 11" key="1">
    <citation type="journal article" date="2018" name="Gigascience">
        <title>Genomes of trombidid mites reveal novel predicted allergens and laterally-transferred genes associated with secondary metabolism.</title>
        <authorList>
            <person name="Dong X."/>
            <person name="Chaisiri K."/>
            <person name="Xia D."/>
            <person name="Armstrong S.D."/>
            <person name="Fang Y."/>
            <person name="Donnelly M.J."/>
            <person name="Kadowaki T."/>
            <person name="McGarry J.W."/>
            <person name="Darby A.C."/>
            <person name="Makepeace B.L."/>
        </authorList>
    </citation>
    <scope>NUCLEOTIDE SEQUENCE [LARGE SCALE GENOMIC DNA]</scope>
    <source>
        <strain evidence="10">UoL-WK</strain>
    </source>
</reference>
<dbReference type="GO" id="GO:0090433">
    <property type="term" value="F:palmitoyl-CoA ligase activity"/>
    <property type="evidence" value="ECO:0007669"/>
    <property type="project" value="TreeGrafter"/>
</dbReference>
<sequence length="726" mass="81891">MASAATVILLGLIKTIILLYDIITFPIYALIQKPWHTLKLARRVRAVREDPKDPYSPYVRVEETRFELVPRSMMNAETIGEVFKQACELYAKKRCYGFREVFAEQEEMQPSGKVFRKLVLSDNYTWVTYEEVDKELDHVVKGFLANGIKSGDRVVIFAETRPEWMVTANALFRMGSKLVTLYATLGDDGVVHGINESEASVVITSADLVPKLAKLESRLKNVKTIIYMESFNRKRLNVNDSVKERFHLLSFNEVIREGKKIKDEVMEEQIVPPKSDDIALFMYTSGSTGNPKAVMITHKNFLHGFQSLLGTLLRNYNFEENEIYFGYLPLAHILELISESIMFLLGIPIAFSNPQTMTDSATAVKKGCKGDISIAKPTIMPAVPLILDRIRKTVSDNVRKKGEFVEQLFEFAMQYKTFWTKRGFRTPIINYLVFRHLSSMMGGRLKILLVGGAPLSPDTQNFIGNVLNTKIVQGYAATECTAAATIMNLDDFSFGRVGAPLYGVKLRLVDWPEGNYYAFDKPNPRGEIVIGGNAVTPGYYNNEEETKKAYVDEDGVHWWYTGDIGEVFEDGTLKIIDRKKDLVKLQFGEYISLGKVEAELKNCEFVENICVYGDSMHNNLVALIVPNRSSLKALAKELGKDSLPFAEQCQDSAIVSAVYKALTEKGLKSGLLKHEIPTNIKLCSEEWHPDTGLVTAALKIRRKQIEAFYKQDITKMYSINGSSKST</sequence>
<keyword evidence="4" id="KW-0276">Fatty acid metabolism</keyword>
<dbReference type="PROSITE" id="PS00455">
    <property type="entry name" value="AMP_BINDING"/>
    <property type="match status" value="1"/>
</dbReference>
<dbReference type="InterPro" id="IPR000873">
    <property type="entry name" value="AMP-dep_synth/lig_dom"/>
</dbReference>
<evidence type="ECO:0000256" key="5">
    <source>
        <dbReference type="ARBA" id="ARBA00022840"/>
    </source>
</evidence>
<keyword evidence="3" id="KW-0547">Nucleotide-binding</keyword>
<dbReference type="PANTHER" id="PTHR43272">
    <property type="entry name" value="LONG-CHAIN-FATTY-ACID--COA LIGASE"/>
    <property type="match status" value="1"/>
</dbReference>
<evidence type="ECO:0000256" key="1">
    <source>
        <dbReference type="ARBA" id="ARBA00006432"/>
    </source>
</evidence>
<dbReference type="PANTHER" id="PTHR43272:SF83">
    <property type="entry name" value="ACYL-COA SYNTHETASE LONG-CHAIN, ISOFORM J"/>
    <property type="match status" value="1"/>
</dbReference>
<dbReference type="Pfam" id="PF00501">
    <property type="entry name" value="AMP-binding"/>
    <property type="match status" value="1"/>
</dbReference>
<keyword evidence="2 10" id="KW-0436">Ligase</keyword>
<dbReference type="Gene3D" id="3.40.50.12780">
    <property type="entry name" value="N-terminal domain of ligase-like"/>
    <property type="match status" value="1"/>
</dbReference>
<keyword evidence="11" id="KW-1185">Reference proteome</keyword>
<accession>A0A443QFA3</accession>
<evidence type="ECO:0000256" key="8">
    <source>
        <dbReference type="SAM" id="Phobius"/>
    </source>
</evidence>
<feature type="domain" description="AMP-dependent synthetase/ligase" evidence="9">
    <location>
        <begin position="117"/>
        <end position="540"/>
    </location>
</feature>
<evidence type="ECO:0000259" key="9">
    <source>
        <dbReference type="Pfam" id="PF00501"/>
    </source>
</evidence>
<comment type="similarity">
    <text evidence="1">Belongs to the ATP-dependent AMP-binding enzyme family.</text>
</comment>